<feature type="compositionally biased region" description="Polar residues" evidence="1">
    <location>
        <begin position="1"/>
        <end position="27"/>
    </location>
</feature>
<dbReference type="OrthoDB" id="2603at2759"/>
<dbReference type="EMBL" id="MLYV02000843">
    <property type="protein sequence ID" value="PSR76464.1"/>
    <property type="molecule type" value="Genomic_DNA"/>
</dbReference>
<feature type="transmembrane region" description="Helical" evidence="2">
    <location>
        <begin position="344"/>
        <end position="365"/>
    </location>
</feature>
<dbReference type="Proteomes" id="UP000186601">
    <property type="component" value="Unassembled WGS sequence"/>
</dbReference>
<dbReference type="AlphaFoldDB" id="A0A2R6NUB0"/>
<evidence type="ECO:0000313" key="4">
    <source>
        <dbReference type="Proteomes" id="UP000186601"/>
    </source>
</evidence>
<organism evidence="3 4">
    <name type="scientific">Hermanssonia centrifuga</name>
    <dbReference type="NCBI Taxonomy" id="98765"/>
    <lineage>
        <taxon>Eukaryota</taxon>
        <taxon>Fungi</taxon>
        <taxon>Dikarya</taxon>
        <taxon>Basidiomycota</taxon>
        <taxon>Agaricomycotina</taxon>
        <taxon>Agaricomycetes</taxon>
        <taxon>Polyporales</taxon>
        <taxon>Meruliaceae</taxon>
        <taxon>Hermanssonia</taxon>
    </lineage>
</organism>
<comment type="caution">
    <text evidence="3">The sequence shown here is derived from an EMBL/GenBank/DDBJ whole genome shotgun (WGS) entry which is preliminary data.</text>
</comment>
<evidence type="ECO:0008006" key="5">
    <source>
        <dbReference type="Google" id="ProtNLM"/>
    </source>
</evidence>
<feature type="transmembrane region" description="Helical" evidence="2">
    <location>
        <begin position="176"/>
        <end position="197"/>
    </location>
</feature>
<protein>
    <recommendedName>
        <fullName evidence="5">Integral membrane protein</fullName>
    </recommendedName>
</protein>
<name>A0A2R6NUB0_9APHY</name>
<evidence type="ECO:0000256" key="2">
    <source>
        <dbReference type="SAM" id="Phobius"/>
    </source>
</evidence>
<keyword evidence="4" id="KW-1185">Reference proteome</keyword>
<feature type="transmembrane region" description="Helical" evidence="2">
    <location>
        <begin position="261"/>
        <end position="282"/>
    </location>
</feature>
<proteinExistence type="predicted"/>
<reference evidence="3 4" key="1">
    <citation type="submission" date="2018-02" db="EMBL/GenBank/DDBJ databases">
        <title>Genome sequence of the basidiomycete white-rot fungus Phlebia centrifuga.</title>
        <authorList>
            <person name="Granchi Z."/>
            <person name="Peng M."/>
            <person name="de Vries R.P."/>
            <person name="Hilden K."/>
            <person name="Makela M.R."/>
            <person name="Grigoriev I."/>
            <person name="Riley R."/>
        </authorList>
    </citation>
    <scope>NUCLEOTIDE SEQUENCE [LARGE SCALE GENOMIC DNA]</scope>
    <source>
        <strain evidence="3 4">FBCC195</strain>
    </source>
</reference>
<accession>A0A2R6NUB0</accession>
<feature type="transmembrane region" description="Helical" evidence="2">
    <location>
        <begin position="140"/>
        <end position="164"/>
    </location>
</feature>
<evidence type="ECO:0000256" key="1">
    <source>
        <dbReference type="SAM" id="MobiDB-lite"/>
    </source>
</evidence>
<keyword evidence="2" id="KW-0812">Transmembrane</keyword>
<evidence type="ECO:0000313" key="3">
    <source>
        <dbReference type="EMBL" id="PSR76464.1"/>
    </source>
</evidence>
<feature type="transmembrane region" description="Helical" evidence="2">
    <location>
        <begin position="302"/>
        <end position="324"/>
    </location>
</feature>
<gene>
    <name evidence="3" type="ORF">PHLCEN_2v8439</name>
</gene>
<keyword evidence="2" id="KW-1133">Transmembrane helix</keyword>
<feature type="region of interest" description="Disordered" evidence="1">
    <location>
        <begin position="1"/>
        <end position="114"/>
    </location>
</feature>
<feature type="compositionally biased region" description="Basic and acidic residues" evidence="1">
    <location>
        <begin position="102"/>
        <end position="112"/>
    </location>
</feature>
<sequence>MENSTTDASPSRTNIHTPVPTPSSNIHRSLGSEGHPHFSAQSSHTTRPLPFVHPTHAEFVQHPSDSSSSQTSSSTSNPAAKWSSRASRKNRYSAEPIHIHRQHEERVDEKPLTHHSSLVQIKQRVRHQNTRMKAHFTWDISFWVAVAFVLGSSAWIVNGFLLYLPLAPTASPDHTSAAAAMAFLGGTLFEIGGYLMYVESLNTGHDELFGREILGLLEGKNGHDRSRDQQKLVGHDEDSEKALQGGKRRFRWIGLGSWHDLGFLACFIQWMAASIFWISTLTGLPGIIPNLSTGPPTAIADVFFWTPQVIGGTGFIIASILLMLEEQRKWWLLNLKSLGWHIAVWNLVGALGFTLCGALGYAAIVSTKANYQSVMSTFWGSFAFMIGSVIQQWETLWREDPDANLNSDSDNDKNATL</sequence>
<feature type="compositionally biased region" description="Low complexity" evidence="1">
    <location>
        <begin position="64"/>
        <end position="76"/>
    </location>
</feature>
<dbReference type="STRING" id="98765.A0A2R6NUB0"/>
<keyword evidence="2" id="KW-0472">Membrane</keyword>